<organism evidence="1 2">
    <name type="scientific">Planoprotostelium fungivorum</name>
    <dbReference type="NCBI Taxonomy" id="1890364"/>
    <lineage>
        <taxon>Eukaryota</taxon>
        <taxon>Amoebozoa</taxon>
        <taxon>Evosea</taxon>
        <taxon>Variosea</taxon>
        <taxon>Cavosteliida</taxon>
        <taxon>Cavosteliaceae</taxon>
        <taxon>Planoprotostelium</taxon>
    </lineage>
</organism>
<keyword evidence="2" id="KW-1185">Reference proteome</keyword>
<dbReference type="EMBL" id="MDYQ01000288">
    <property type="protein sequence ID" value="PRP76990.1"/>
    <property type="molecule type" value="Genomic_DNA"/>
</dbReference>
<dbReference type="Proteomes" id="UP000241769">
    <property type="component" value="Unassembled WGS sequence"/>
</dbReference>
<evidence type="ECO:0000313" key="1">
    <source>
        <dbReference type="EMBL" id="PRP76990.1"/>
    </source>
</evidence>
<reference evidence="1 2" key="1">
    <citation type="journal article" date="2018" name="Genome Biol. Evol.">
        <title>Multiple Roots of Fruiting Body Formation in Amoebozoa.</title>
        <authorList>
            <person name="Hillmann F."/>
            <person name="Forbes G."/>
            <person name="Novohradska S."/>
            <person name="Ferling I."/>
            <person name="Riege K."/>
            <person name="Groth M."/>
            <person name="Westermann M."/>
            <person name="Marz M."/>
            <person name="Spaller T."/>
            <person name="Winckler T."/>
            <person name="Schaap P."/>
            <person name="Glockner G."/>
        </authorList>
    </citation>
    <scope>NUCLEOTIDE SEQUENCE [LARGE SCALE GENOMIC DNA]</scope>
    <source>
        <strain evidence="1 2">Jena</strain>
    </source>
</reference>
<sequence>MSLRRNAPDRIFGDEDWESKIGLESDQLTDGFRIFSLEEDSRRRPCSLSQLVSL</sequence>
<name>A0A2P6MZ66_9EUKA</name>
<gene>
    <name evidence="1" type="ORF">PROFUN_14701</name>
</gene>
<proteinExistence type="predicted"/>
<protein>
    <submittedName>
        <fullName evidence="1">Uncharacterized protein</fullName>
    </submittedName>
</protein>
<dbReference type="AlphaFoldDB" id="A0A2P6MZ66"/>
<dbReference type="InParanoid" id="A0A2P6MZ66"/>
<accession>A0A2P6MZ66</accession>
<comment type="caution">
    <text evidence="1">The sequence shown here is derived from an EMBL/GenBank/DDBJ whole genome shotgun (WGS) entry which is preliminary data.</text>
</comment>
<evidence type="ECO:0000313" key="2">
    <source>
        <dbReference type="Proteomes" id="UP000241769"/>
    </source>
</evidence>